<dbReference type="Pfam" id="PF10531">
    <property type="entry name" value="SLBB"/>
    <property type="match status" value="1"/>
</dbReference>
<evidence type="ECO:0000313" key="5">
    <source>
        <dbReference type="Proteomes" id="UP001596023"/>
    </source>
</evidence>
<keyword evidence="1" id="KW-0732">Signal</keyword>
<keyword evidence="5" id="KW-1185">Reference proteome</keyword>
<gene>
    <name evidence="4" type="ORF">ACFO6W_09095</name>
</gene>
<evidence type="ECO:0000259" key="3">
    <source>
        <dbReference type="Pfam" id="PF10531"/>
    </source>
</evidence>
<dbReference type="EMBL" id="JBHSGN010000063">
    <property type="protein sequence ID" value="MFC4673846.1"/>
    <property type="molecule type" value="Genomic_DNA"/>
</dbReference>
<dbReference type="PANTHER" id="PTHR33619">
    <property type="entry name" value="POLYSACCHARIDE EXPORT PROTEIN GFCE-RELATED"/>
    <property type="match status" value="1"/>
</dbReference>
<evidence type="ECO:0000313" key="4">
    <source>
        <dbReference type="EMBL" id="MFC4673846.1"/>
    </source>
</evidence>
<dbReference type="InterPro" id="IPR019554">
    <property type="entry name" value="Soluble_ligand-bd"/>
</dbReference>
<sequence length="243" mass="26787">MGIASKLLIGTCIAVISCSCASSKRVAYFQDIDKKHDLTAYENYEPQIKKDDLLNIVVSGPDKDVISPYNSDRKSYLVDINGFINIPVLGKMRVEGLTLRELSNELTAQISKDIKNPIVNVSFMNYKVTVLGEVRTPGTFTMESEKTTILQALGMAGDLTLGAKRNDILLIREINGKYEHIKIDLRKTDILSSPYYYLCQNDVIYVTPSSSRAFSGSSQSSFLPVVTSSLGLIVSLVALIMSN</sequence>
<comment type="caution">
    <text evidence="4">The sequence shown here is derived from an EMBL/GenBank/DDBJ whole genome shotgun (WGS) entry which is preliminary data.</text>
</comment>
<protein>
    <submittedName>
        <fullName evidence="4">Polysaccharide biosynthesis/export family protein</fullName>
    </submittedName>
</protein>
<evidence type="ECO:0000259" key="2">
    <source>
        <dbReference type="Pfam" id="PF02563"/>
    </source>
</evidence>
<name>A0ABV9KW80_9BACT</name>
<dbReference type="Pfam" id="PF02563">
    <property type="entry name" value="Poly_export"/>
    <property type="match status" value="1"/>
</dbReference>
<feature type="domain" description="Polysaccharide export protein N-terminal" evidence="2">
    <location>
        <begin position="42"/>
        <end position="122"/>
    </location>
</feature>
<dbReference type="Gene3D" id="3.10.560.10">
    <property type="entry name" value="Outer membrane lipoprotein wza domain like"/>
    <property type="match status" value="1"/>
</dbReference>
<accession>A0ABV9KW80</accession>
<feature type="domain" description="Soluble ligand binding" evidence="3">
    <location>
        <begin position="127"/>
        <end position="180"/>
    </location>
</feature>
<dbReference type="PROSITE" id="PS51257">
    <property type="entry name" value="PROKAR_LIPOPROTEIN"/>
    <property type="match status" value="1"/>
</dbReference>
<dbReference type="InterPro" id="IPR003715">
    <property type="entry name" value="Poly_export_N"/>
</dbReference>
<proteinExistence type="predicted"/>
<dbReference type="InterPro" id="IPR049712">
    <property type="entry name" value="Poly_export"/>
</dbReference>
<dbReference type="RefSeq" id="WP_379995536.1">
    <property type="nucleotide sequence ID" value="NZ_JBHSGN010000063.1"/>
</dbReference>
<dbReference type="PANTHER" id="PTHR33619:SF3">
    <property type="entry name" value="POLYSACCHARIDE EXPORT PROTEIN GFCE-RELATED"/>
    <property type="match status" value="1"/>
</dbReference>
<evidence type="ECO:0000256" key="1">
    <source>
        <dbReference type="ARBA" id="ARBA00022729"/>
    </source>
</evidence>
<organism evidence="4 5">
    <name type="scientific">Dysgonomonas termitidis</name>
    <dbReference type="NCBI Taxonomy" id="1516126"/>
    <lineage>
        <taxon>Bacteria</taxon>
        <taxon>Pseudomonadati</taxon>
        <taxon>Bacteroidota</taxon>
        <taxon>Bacteroidia</taxon>
        <taxon>Bacteroidales</taxon>
        <taxon>Dysgonomonadaceae</taxon>
        <taxon>Dysgonomonas</taxon>
    </lineage>
</organism>
<reference evidence="5" key="1">
    <citation type="journal article" date="2019" name="Int. J. Syst. Evol. Microbiol.">
        <title>The Global Catalogue of Microorganisms (GCM) 10K type strain sequencing project: providing services to taxonomists for standard genome sequencing and annotation.</title>
        <authorList>
            <consortium name="The Broad Institute Genomics Platform"/>
            <consortium name="The Broad Institute Genome Sequencing Center for Infectious Disease"/>
            <person name="Wu L."/>
            <person name="Ma J."/>
        </authorList>
    </citation>
    <scope>NUCLEOTIDE SEQUENCE [LARGE SCALE GENOMIC DNA]</scope>
    <source>
        <strain evidence="5">CCUG 66188</strain>
    </source>
</reference>
<dbReference type="Proteomes" id="UP001596023">
    <property type="component" value="Unassembled WGS sequence"/>
</dbReference>